<feature type="signal peptide" evidence="7">
    <location>
        <begin position="1"/>
        <end position="21"/>
    </location>
</feature>
<dbReference type="SUPFAM" id="SSF51445">
    <property type="entry name" value="(Trans)glycosidases"/>
    <property type="match status" value="1"/>
</dbReference>
<evidence type="ECO:0000256" key="4">
    <source>
        <dbReference type="ARBA" id="ARBA00022801"/>
    </source>
</evidence>
<comment type="similarity">
    <text evidence="2">Belongs to the glycosyl hydrolase 20 family.</text>
</comment>
<evidence type="ECO:0000256" key="2">
    <source>
        <dbReference type="ARBA" id="ARBA00006285"/>
    </source>
</evidence>
<keyword evidence="5" id="KW-0326">Glycosidase</keyword>
<protein>
    <recommendedName>
        <fullName evidence="3">beta-N-acetylhexosaminidase</fullName>
        <ecNumber evidence="3">3.2.1.52</ecNumber>
    </recommendedName>
</protein>
<keyword evidence="4" id="KW-0378">Hydrolase</keyword>
<dbReference type="SUPFAM" id="SSF55545">
    <property type="entry name" value="beta-N-acetylhexosaminidase-like domain"/>
    <property type="match status" value="1"/>
</dbReference>
<accession>A0A285ZVV4</accession>
<dbReference type="GO" id="GO:0005975">
    <property type="term" value="P:carbohydrate metabolic process"/>
    <property type="evidence" value="ECO:0007669"/>
    <property type="project" value="InterPro"/>
</dbReference>
<dbReference type="AlphaFoldDB" id="A0A285ZVV4"/>
<dbReference type="InterPro" id="IPR025705">
    <property type="entry name" value="Beta_hexosaminidase_sua/sub"/>
</dbReference>
<feature type="domain" description="Glycoside hydrolase family 20 catalytic" evidence="8">
    <location>
        <begin position="171"/>
        <end position="516"/>
    </location>
</feature>
<dbReference type="InterPro" id="IPR015882">
    <property type="entry name" value="HEX_bac_N"/>
</dbReference>
<dbReference type="Proteomes" id="UP000219281">
    <property type="component" value="Unassembled WGS sequence"/>
</dbReference>
<feature type="chain" id="PRO_5012877214" description="beta-N-acetylhexosaminidase" evidence="7">
    <location>
        <begin position="22"/>
        <end position="549"/>
    </location>
</feature>
<dbReference type="InterPro" id="IPR015883">
    <property type="entry name" value="Glyco_hydro_20_cat"/>
</dbReference>
<feature type="domain" description="Beta-hexosaminidase bacterial type N-terminal" evidence="9">
    <location>
        <begin position="45"/>
        <end position="167"/>
    </location>
</feature>
<proteinExistence type="inferred from homology"/>
<dbReference type="PANTHER" id="PTHR22600:SF57">
    <property type="entry name" value="BETA-N-ACETYLHEXOSAMINIDASE"/>
    <property type="match status" value="1"/>
</dbReference>
<comment type="catalytic activity">
    <reaction evidence="1">
        <text>Hydrolysis of terminal non-reducing N-acetyl-D-hexosamine residues in N-acetyl-beta-D-hexosaminides.</text>
        <dbReference type="EC" id="3.2.1.52"/>
    </reaction>
</comment>
<keyword evidence="7" id="KW-0732">Signal</keyword>
<dbReference type="GO" id="GO:0016020">
    <property type="term" value="C:membrane"/>
    <property type="evidence" value="ECO:0007669"/>
    <property type="project" value="TreeGrafter"/>
</dbReference>
<evidence type="ECO:0000259" key="9">
    <source>
        <dbReference type="Pfam" id="PF02838"/>
    </source>
</evidence>
<organism evidence="10 11">
    <name type="scientific">Pedobacter xixiisoli</name>
    <dbReference type="NCBI Taxonomy" id="1476464"/>
    <lineage>
        <taxon>Bacteria</taxon>
        <taxon>Pseudomonadati</taxon>
        <taxon>Bacteroidota</taxon>
        <taxon>Sphingobacteriia</taxon>
        <taxon>Sphingobacteriales</taxon>
        <taxon>Sphingobacteriaceae</taxon>
        <taxon>Pedobacter</taxon>
    </lineage>
</organism>
<dbReference type="RefSeq" id="WP_097129982.1">
    <property type="nucleotide sequence ID" value="NZ_OCMT01000002.1"/>
</dbReference>
<evidence type="ECO:0000259" key="8">
    <source>
        <dbReference type="Pfam" id="PF00728"/>
    </source>
</evidence>
<dbReference type="PANTHER" id="PTHR22600">
    <property type="entry name" value="BETA-HEXOSAMINIDASE"/>
    <property type="match status" value="1"/>
</dbReference>
<evidence type="ECO:0000256" key="1">
    <source>
        <dbReference type="ARBA" id="ARBA00001231"/>
    </source>
</evidence>
<sequence>MKVNKKILLLLLMLSAAQTFSCKKADSGTNDGGSTTLPVLSAIHSIIPLPQSVIFNDDEFLLDNSVKIVAGSQHAAGIELLNKDLTSLAGITLSNGSTSDAKTIVISENSNLNVTYEISIRKDKINVVAKDAAAVFYALQSFRQYLWDARIEKSAKKITIKGVTVQDKAFYEWRVFALDVARNFYTKDYIKKLIDWMALYKLNKLHLHLTDDQGWRIPIPGYPELIEQGSWREFNKYDLENIERSKSNPIYNIDNRFLTTINGVKAYKASYTKADLKEIVAYAAQNYIEVIPEVDMPGHMFSAIKAYPWLSATGAAGWGAEFSYPICPCKPNVKQFAFAVLDELMDIFPSTYIHIGNDEVDKTTWGASAICQQYMTENNLTDVKQIQKLFISDLQSYLKGKGRKAIVWDDANEVGINAEAIVTYWRDWITPSNALANGNRFIMTPWTWFYLSSSSTDESITTLYNFTPNQLFGNAFNNNIDGYQASVFTENIPSEAALEYFIYPRLQAFAEFTWSNDRRDLDSFTRRLKPHLTAMDNKGIRYRMPGFVK</sequence>
<dbReference type="EMBL" id="OCMT01000002">
    <property type="protein sequence ID" value="SOD13772.1"/>
    <property type="molecule type" value="Genomic_DNA"/>
</dbReference>
<evidence type="ECO:0000313" key="10">
    <source>
        <dbReference type="EMBL" id="SOD13772.1"/>
    </source>
</evidence>
<dbReference type="EC" id="3.2.1.52" evidence="3"/>
<evidence type="ECO:0000256" key="5">
    <source>
        <dbReference type="ARBA" id="ARBA00023295"/>
    </source>
</evidence>
<dbReference type="Gene3D" id="3.30.379.10">
    <property type="entry name" value="Chitobiase/beta-hexosaminidase domain 2-like"/>
    <property type="match status" value="1"/>
</dbReference>
<dbReference type="GO" id="GO:0030203">
    <property type="term" value="P:glycosaminoglycan metabolic process"/>
    <property type="evidence" value="ECO:0007669"/>
    <property type="project" value="TreeGrafter"/>
</dbReference>
<evidence type="ECO:0000256" key="7">
    <source>
        <dbReference type="SAM" id="SignalP"/>
    </source>
</evidence>
<reference evidence="11" key="1">
    <citation type="submission" date="2017-09" db="EMBL/GenBank/DDBJ databases">
        <authorList>
            <person name="Varghese N."/>
            <person name="Submissions S."/>
        </authorList>
    </citation>
    <scope>NUCLEOTIDE SEQUENCE [LARGE SCALE GENOMIC DNA]</scope>
    <source>
        <strain evidence="11">CGMCC 1.12803</strain>
    </source>
</reference>
<dbReference type="Pfam" id="PF00728">
    <property type="entry name" value="Glyco_hydro_20"/>
    <property type="match status" value="1"/>
</dbReference>
<dbReference type="InterPro" id="IPR029018">
    <property type="entry name" value="Hex-like_dom2"/>
</dbReference>
<dbReference type="GO" id="GO:0004563">
    <property type="term" value="F:beta-N-acetylhexosaminidase activity"/>
    <property type="evidence" value="ECO:0007669"/>
    <property type="project" value="UniProtKB-EC"/>
</dbReference>
<dbReference type="InterPro" id="IPR017853">
    <property type="entry name" value="GH"/>
</dbReference>
<evidence type="ECO:0000256" key="3">
    <source>
        <dbReference type="ARBA" id="ARBA00012663"/>
    </source>
</evidence>
<dbReference type="CDD" id="cd06563">
    <property type="entry name" value="GH20_chitobiase-like"/>
    <property type="match status" value="1"/>
</dbReference>
<dbReference type="Pfam" id="PF02838">
    <property type="entry name" value="Glyco_hydro_20b"/>
    <property type="match status" value="1"/>
</dbReference>
<evidence type="ECO:0000313" key="11">
    <source>
        <dbReference type="Proteomes" id="UP000219281"/>
    </source>
</evidence>
<name>A0A285ZVV4_9SPHI</name>
<dbReference type="PRINTS" id="PR00738">
    <property type="entry name" value="GLHYDRLASE20"/>
</dbReference>
<gene>
    <name evidence="10" type="ORF">SAMN06297358_1230</name>
</gene>
<dbReference type="Gene3D" id="3.20.20.80">
    <property type="entry name" value="Glycosidases"/>
    <property type="match status" value="1"/>
</dbReference>
<dbReference type="OrthoDB" id="1006965at2"/>
<keyword evidence="11" id="KW-1185">Reference proteome</keyword>
<feature type="active site" description="Proton donor" evidence="6">
    <location>
        <position position="359"/>
    </location>
</feature>
<evidence type="ECO:0000256" key="6">
    <source>
        <dbReference type="PIRSR" id="PIRSR625705-1"/>
    </source>
</evidence>